<evidence type="ECO:0000313" key="8">
    <source>
        <dbReference type="Proteomes" id="UP000051884"/>
    </source>
</evidence>
<dbReference type="InterPro" id="IPR006153">
    <property type="entry name" value="Cation/H_exchanger_TM"/>
</dbReference>
<evidence type="ECO:0000259" key="6">
    <source>
        <dbReference type="Pfam" id="PF00999"/>
    </source>
</evidence>
<evidence type="ECO:0000256" key="5">
    <source>
        <dbReference type="SAM" id="Phobius"/>
    </source>
</evidence>
<evidence type="ECO:0000256" key="2">
    <source>
        <dbReference type="ARBA" id="ARBA00022692"/>
    </source>
</evidence>
<evidence type="ECO:0000256" key="4">
    <source>
        <dbReference type="ARBA" id="ARBA00023136"/>
    </source>
</evidence>
<gene>
    <name evidence="7" type="ORF">IV59_GL000892</name>
</gene>
<protein>
    <recommendedName>
        <fullName evidence="6">Cation/H+ exchanger transmembrane domain-containing protein</fullName>
    </recommendedName>
</protein>
<comment type="caution">
    <text evidence="7">The sequence shown here is derived from an EMBL/GenBank/DDBJ whole genome shotgun (WGS) entry which is preliminary data.</text>
</comment>
<sequence length="99" mass="10774">MLLAIAVVVANIFSLIWPVIPLAVYQIAAGLLLSLDPQFNHFTFEPELFMLAIIAPLMFNDGQNQSARSLSKNLSSILSMAIFLSIFTVLIAGTLTHAI</sequence>
<reference evidence="7 8" key="1">
    <citation type="journal article" date="2015" name="Genome Announc.">
        <title>Expanding the biotechnology potential of lactobacilli through comparative genomics of 213 strains and associated genera.</title>
        <authorList>
            <person name="Sun Z."/>
            <person name="Harris H.M."/>
            <person name="McCann A."/>
            <person name="Guo C."/>
            <person name="Argimon S."/>
            <person name="Zhang W."/>
            <person name="Yang X."/>
            <person name="Jeffery I.B."/>
            <person name="Cooney J.C."/>
            <person name="Kagawa T.F."/>
            <person name="Liu W."/>
            <person name="Song Y."/>
            <person name="Salvetti E."/>
            <person name="Wrobel A."/>
            <person name="Rasinkangas P."/>
            <person name="Parkhill J."/>
            <person name="Rea M.C."/>
            <person name="O'Sullivan O."/>
            <person name="Ritari J."/>
            <person name="Douillard F.P."/>
            <person name="Paul Ross R."/>
            <person name="Yang R."/>
            <person name="Briner A.E."/>
            <person name="Felis G.E."/>
            <person name="de Vos W.M."/>
            <person name="Barrangou R."/>
            <person name="Klaenhammer T.R."/>
            <person name="Caufield P.W."/>
            <person name="Cui Y."/>
            <person name="Zhang H."/>
            <person name="O'Toole P.W."/>
        </authorList>
    </citation>
    <scope>NUCLEOTIDE SEQUENCE [LARGE SCALE GENOMIC DNA]</scope>
    <source>
        <strain evidence="7 8">DSM 26202</strain>
    </source>
</reference>
<evidence type="ECO:0000256" key="3">
    <source>
        <dbReference type="ARBA" id="ARBA00022989"/>
    </source>
</evidence>
<dbReference type="Proteomes" id="UP000051884">
    <property type="component" value="Unassembled WGS sequence"/>
</dbReference>
<keyword evidence="3 5" id="KW-1133">Transmembrane helix</keyword>
<evidence type="ECO:0000313" key="7">
    <source>
        <dbReference type="EMBL" id="KRO11140.1"/>
    </source>
</evidence>
<proteinExistence type="predicted"/>
<name>A0ABR5Q8S7_9LACO</name>
<feature type="transmembrane region" description="Helical" evidence="5">
    <location>
        <begin position="74"/>
        <end position="95"/>
    </location>
</feature>
<evidence type="ECO:0000256" key="1">
    <source>
        <dbReference type="ARBA" id="ARBA00004141"/>
    </source>
</evidence>
<organism evidence="7 8">
    <name type="scientific">Paucilactobacillus hokkaidonensis</name>
    <dbReference type="NCBI Taxonomy" id="1193095"/>
    <lineage>
        <taxon>Bacteria</taxon>
        <taxon>Bacillati</taxon>
        <taxon>Bacillota</taxon>
        <taxon>Bacilli</taxon>
        <taxon>Lactobacillales</taxon>
        <taxon>Lactobacillaceae</taxon>
        <taxon>Paucilactobacillus</taxon>
    </lineage>
</organism>
<accession>A0ABR5Q8S7</accession>
<keyword evidence="4 5" id="KW-0472">Membrane</keyword>
<dbReference type="Pfam" id="PF00999">
    <property type="entry name" value="Na_H_Exchanger"/>
    <property type="match status" value="1"/>
</dbReference>
<dbReference type="EMBL" id="JQCH01000002">
    <property type="protein sequence ID" value="KRO11140.1"/>
    <property type="molecule type" value="Genomic_DNA"/>
</dbReference>
<keyword evidence="2 5" id="KW-0812">Transmembrane</keyword>
<feature type="transmembrane region" description="Helical" evidence="5">
    <location>
        <begin position="42"/>
        <end position="59"/>
    </location>
</feature>
<comment type="subcellular location">
    <subcellularLocation>
        <location evidence="1">Membrane</location>
        <topology evidence="1">Multi-pass membrane protein</topology>
    </subcellularLocation>
</comment>
<feature type="transmembrane region" description="Helical" evidence="5">
    <location>
        <begin position="12"/>
        <end position="35"/>
    </location>
</feature>
<keyword evidence="8" id="KW-1185">Reference proteome</keyword>
<feature type="domain" description="Cation/H+ exchanger transmembrane" evidence="6">
    <location>
        <begin position="5"/>
        <end position="98"/>
    </location>
</feature>